<keyword evidence="1" id="KW-0732">Signal</keyword>
<sequence>MHLKVSAILILATFFALQRPAESGPSCCLGKVGCILSCNAQNCATGDCEGGDWCAGTCVCNRCGRGSIGTVGISYGKKR</sequence>
<gene>
    <name evidence="2" type="ORF">L596_028618</name>
</gene>
<feature type="signal peptide" evidence="1">
    <location>
        <begin position="1"/>
        <end position="23"/>
    </location>
</feature>
<dbReference type="EMBL" id="AZBU02000011">
    <property type="protein sequence ID" value="TKR61517.1"/>
    <property type="molecule type" value="Genomic_DNA"/>
</dbReference>
<evidence type="ECO:0000313" key="2">
    <source>
        <dbReference type="EMBL" id="TKR61517.1"/>
    </source>
</evidence>
<proteinExistence type="predicted"/>
<feature type="chain" id="PRO_5020575748" evidence="1">
    <location>
        <begin position="24"/>
        <end position="79"/>
    </location>
</feature>
<organism evidence="2 3">
    <name type="scientific">Steinernema carpocapsae</name>
    <name type="common">Entomopathogenic nematode</name>
    <dbReference type="NCBI Taxonomy" id="34508"/>
    <lineage>
        <taxon>Eukaryota</taxon>
        <taxon>Metazoa</taxon>
        <taxon>Ecdysozoa</taxon>
        <taxon>Nematoda</taxon>
        <taxon>Chromadorea</taxon>
        <taxon>Rhabditida</taxon>
        <taxon>Tylenchina</taxon>
        <taxon>Panagrolaimomorpha</taxon>
        <taxon>Strongyloidoidea</taxon>
        <taxon>Steinernematidae</taxon>
        <taxon>Steinernema</taxon>
    </lineage>
</organism>
<dbReference type="Proteomes" id="UP000298663">
    <property type="component" value="Unassembled WGS sequence"/>
</dbReference>
<protein>
    <submittedName>
        <fullName evidence="2">Uncharacterized protein</fullName>
    </submittedName>
</protein>
<keyword evidence="3" id="KW-1185">Reference proteome</keyword>
<comment type="caution">
    <text evidence="2">The sequence shown here is derived from an EMBL/GenBank/DDBJ whole genome shotgun (WGS) entry which is preliminary data.</text>
</comment>
<reference evidence="2 3" key="1">
    <citation type="journal article" date="2015" name="Genome Biol.">
        <title>Comparative genomics of Steinernema reveals deeply conserved gene regulatory networks.</title>
        <authorList>
            <person name="Dillman A.R."/>
            <person name="Macchietto M."/>
            <person name="Porter C.F."/>
            <person name="Rogers A."/>
            <person name="Williams B."/>
            <person name="Antoshechkin I."/>
            <person name="Lee M.M."/>
            <person name="Goodwin Z."/>
            <person name="Lu X."/>
            <person name="Lewis E.E."/>
            <person name="Goodrich-Blair H."/>
            <person name="Stock S.P."/>
            <person name="Adams B.J."/>
            <person name="Sternberg P.W."/>
            <person name="Mortazavi A."/>
        </authorList>
    </citation>
    <scope>NUCLEOTIDE SEQUENCE [LARGE SCALE GENOMIC DNA]</scope>
    <source>
        <strain evidence="2 3">ALL</strain>
    </source>
</reference>
<name>A0A4U5LZ01_STECR</name>
<accession>A0A4U5LZ01</accession>
<reference evidence="2 3" key="2">
    <citation type="journal article" date="2019" name="G3 (Bethesda)">
        <title>Hybrid Assembly of the Genome of the Entomopathogenic Nematode Steinernema carpocapsae Identifies the X-Chromosome.</title>
        <authorList>
            <person name="Serra L."/>
            <person name="Macchietto M."/>
            <person name="Macias-Munoz A."/>
            <person name="McGill C.J."/>
            <person name="Rodriguez I.M."/>
            <person name="Rodriguez B."/>
            <person name="Murad R."/>
            <person name="Mortazavi A."/>
        </authorList>
    </citation>
    <scope>NUCLEOTIDE SEQUENCE [LARGE SCALE GENOMIC DNA]</scope>
    <source>
        <strain evidence="2 3">ALL</strain>
    </source>
</reference>
<dbReference type="AlphaFoldDB" id="A0A4U5LZ01"/>
<evidence type="ECO:0000256" key="1">
    <source>
        <dbReference type="SAM" id="SignalP"/>
    </source>
</evidence>
<evidence type="ECO:0000313" key="3">
    <source>
        <dbReference type="Proteomes" id="UP000298663"/>
    </source>
</evidence>